<dbReference type="InterPro" id="IPR011709">
    <property type="entry name" value="DEAD-box_helicase_OB_fold"/>
</dbReference>
<dbReference type="Pfam" id="PF00271">
    <property type="entry name" value="Helicase_C"/>
    <property type="match status" value="1"/>
</dbReference>
<dbReference type="InterPro" id="IPR014001">
    <property type="entry name" value="Helicase_ATP-bd"/>
</dbReference>
<dbReference type="PROSITE" id="PS51192">
    <property type="entry name" value="HELICASE_ATP_BIND_1"/>
    <property type="match status" value="1"/>
</dbReference>
<evidence type="ECO:0000256" key="5">
    <source>
        <dbReference type="ARBA" id="ARBA00022840"/>
    </source>
</evidence>
<keyword evidence="2" id="KW-0547">Nucleotide-binding</keyword>
<feature type="domain" description="Helicase C-terminal" evidence="9">
    <location>
        <begin position="364"/>
        <end position="541"/>
    </location>
</feature>
<dbReference type="PANTHER" id="PTHR18934">
    <property type="entry name" value="ATP-DEPENDENT RNA HELICASE"/>
    <property type="match status" value="1"/>
</dbReference>
<dbReference type="GO" id="GO:0005524">
    <property type="term" value="F:ATP binding"/>
    <property type="evidence" value="ECO:0007669"/>
    <property type="project" value="UniProtKB-KW"/>
</dbReference>
<dbReference type="Pfam" id="PF21010">
    <property type="entry name" value="HA2_C"/>
    <property type="match status" value="1"/>
</dbReference>
<comment type="catalytic activity">
    <reaction evidence="6">
        <text>ATP + H2O = ADP + phosphate + H(+)</text>
        <dbReference type="Rhea" id="RHEA:13065"/>
        <dbReference type="ChEBI" id="CHEBI:15377"/>
        <dbReference type="ChEBI" id="CHEBI:15378"/>
        <dbReference type="ChEBI" id="CHEBI:30616"/>
        <dbReference type="ChEBI" id="CHEBI:43474"/>
        <dbReference type="ChEBI" id="CHEBI:456216"/>
        <dbReference type="EC" id="3.6.4.13"/>
    </reaction>
</comment>
<dbReference type="CDD" id="cd18791">
    <property type="entry name" value="SF2_C_RHA"/>
    <property type="match status" value="1"/>
</dbReference>
<keyword evidence="5" id="KW-0067">ATP-binding</keyword>
<dbReference type="Gene3D" id="1.20.120.1080">
    <property type="match status" value="1"/>
</dbReference>
<feature type="domain" description="Helicase ATP-binding" evidence="8">
    <location>
        <begin position="140"/>
        <end position="346"/>
    </location>
</feature>
<evidence type="ECO:0000313" key="10">
    <source>
        <dbReference type="EMBL" id="TNY18906.1"/>
    </source>
</evidence>
<dbReference type="Proteomes" id="UP000311382">
    <property type="component" value="Unassembled WGS sequence"/>
</dbReference>
<sequence length="802" mass="88498">MPVRTRFDSDEPEQPPYRQQQSPPAAAPEPPSPSSPRAPPRPLSPAKRLSEASPSHKNGPPAGSDKKRKVVVFDQEAEDEAAARANGDSSAQQGQQGQGQQGKRPNKLTPEQRKKAKEEALRLLPARKLLPVWAGKDAILEGIEKNDTVIVLADTGSGKTTQIPQFLVRSNIPCEAPRIVCTQPRRVAATSLAQRVSTEMGQHLGGLVGYTVRFDDRTSRGTRLKYATDGALLAEMLGDRDLEAYDVVVLDEAHERSLRTDMLMGFLKDIQRRRKDKYRAWKAAQASAKGKGRAQENGEAAPPASNGRPAVEERDPTELKIVVMSATIDAKRFSEFFDDAPVLYVQGRQHKVTVLYSAEPQPDYLDAALKTIFQIHKTYPPGAVLVFLPGQDEIESLASSIQAYLPDMEKTLPSKGSLLVTPLYAKLPPAEQAKAFAPAPPNTRKVILATNIAETSVTIPGVKFVVDCGLAKEKRYHAGTGIESLVTESISQSSAKQRAGRAGRESDGFCFRLYPEQVFNSLDKRSQPEIQRVSLTFALLHLLAAGQTDVFEFHFMDRPDKDSILFALLTLHGLDALDKQGRITSVGRQMASLPLDPVYARVLLASFAEGCPREIVDLVSLLGSKDQLLINTAATRDLAHAARQKFVHRRGDHLLLLNILRAFEELDERDERKAWCRDNFVSYKTMLAVLDARKQLRERVERLGLGEWSQSVGDEDEPVLNALVGGLFANTALRQEDGTYRHTLTKQVVAIHPSSTLHNKKAPAILYDELVLTTKTYARGVSSIEPTQIRSKAPSMFAKTMR</sequence>
<feature type="region of interest" description="Disordered" evidence="7">
    <location>
        <begin position="285"/>
        <end position="313"/>
    </location>
</feature>
<dbReference type="PANTHER" id="PTHR18934:SF118">
    <property type="entry name" value="ATP-DEPENDENT RNA HELICASE DHX33"/>
    <property type="match status" value="1"/>
</dbReference>
<feature type="compositionally biased region" description="Pro residues" evidence="7">
    <location>
        <begin position="25"/>
        <end position="43"/>
    </location>
</feature>
<dbReference type="GO" id="GO:0003724">
    <property type="term" value="F:RNA helicase activity"/>
    <property type="evidence" value="ECO:0007669"/>
    <property type="project" value="UniProtKB-EC"/>
</dbReference>
<evidence type="ECO:0000259" key="8">
    <source>
        <dbReference type="PROSITE" id="PS51192"/>
    </source>
</evidence>
<reference evidence="10 11" key="1">
    <citation type="submission" date="2019-03" db="EMBL/GenBank/DDBJ databases">
        <title>Rhodosporidium diobovatum UCD-FST 08-225 genome sequencing, assembly, and annotation.</title>
        <authorList>
            <person name="Fakankun I.U."/>
            <person name="Fristensky B."/>
            <person name="Levin D.B."/>
        </authorList>
    </citation>
    <scope>NUCLEOTIDE SEQUENCE [LARGE SCALE GENOMIC DNA]</scope>
    <source>
        <strain evidence="10 11">UCD-FST 08-225</strain>
    </source>
</reference>
<dbReference type="GO" id="GO:0005730">
    <property type="term" value="C:nucleolus"/>
    <property type="evidence" value="ECO:0007669"/>
    <property type="project" value="UniProtKB-ARBA"/>
</dbReference>
<dbReference type="Gene3D" id="3.40.50.300">
    <property type="entry name" value="P-loop containing nucleotide triphosphate hydrolases"/>
    <property type="match status" value="2"/>
</dbReference>
<evidence type="ECO:0000259" key="9">
    <source>
        <dbReference type="PROSITE" id="PS51194"/>
    </source>
</evidence>
<evidence type="ECO:0000256" key="1">
    <source>
        <dbReference type="ARBA" id="ARBA00012552"/>
    </source>
</evidence>
<dbReference type="InterPro" id="IPR001650">
    <property type="entry name" value="Helicase_C-like"/>
</dbReference>
<gene>
    <name evidence="10" type="ORF">DMC30DRAFT_28947</name>
</gene>
<dbReference type="Pfam" id="PF00270">
    <property type="entry name" value="DEAD"/>
    <property type="match status" value="1"/>
</dbReference>
<organism evidence="10 11">
    <name type="scientific">Rhodotorula diobovata</name>
    <dbReference type="NCBI Taxonomy" id="5288"/>
    <lineage>
        <taxon>Eukaryota</taxon>
        <taxon>Fungi</taxon>
        <taxon>Dikarya</taxon>
        <taxon>Basidiomycota</taxon>
        <taxon>Pucciniomycotina</taxon>
        <taxon>Microbotryomycetes</taxon>
        <taxon>Sporidiobolales</taxon>
        <taxon>Sporidiobolaceae</taxon>
        <taxon>Rhodotorula</taxon>
    </lineage>
</organism>
<feature type="region of interest" description="Disordered" evidence="7">
    <location>
        <begin position="1"/>
        <end position="117"/>
    </location>
</feature>
<dbReference type="GO" id="GO:0045943">
    <property type="term" value="P:positive regulation of transcription by RNA polymerase I"/>
    <property type="evidence" value="ECO:0007669"/>
    <property type="project" value="TreeGrafter"/>
</dbReference>
<dbReference type="STRING" id="5288.A0A5C5FRP1"/>
<accession>A0A5C5FRP1</accession>
<dbReference type="SUPFAM" id="SSF52540">
    <property type="entry name" value="P-loop containing nucleoside triphosphate hydrolases"/>
    <property type="match status" value="1"/>
</dbReference>
<keyword evidence="11" id="KW-1185">Reference proteome</keyword>
<evidence type="ECO:0000256" key="6">
    <source>
        <dbReference type="ARBA" id="ARBA00047984"/>
    </source>
</evidence>
<dbReference type="InterPro" id="IPR048333">
    <property type="entry name" value="HA2_WH"/>
</dbReference>
<evidence type="ECO:0000256" key="4">
    <source>
        <dbReference type="ARBA" id="ARBA00022806"/>
    </source>
</evidence>
<dbReference type="GO" id="GO:0003725">
    <property type="term" value="F:double-stranded RNA binding"/>
    <property type="evidence" value="ECO:0007669"/>
    <property type="project" value="TreeGrafter"/>
</dbReference>
<dbReference type="EMBL" id="SOZI01000116">
    <property type="protein sequence ID" value="TNY18906.1"/>
    <property type="molecule type" value="Genomic_DNA"/>
</dbReference>
<evidence type="ECO:0000313" key="11">
    <source>
        <dbReference type="Proteomes" id="UP000311382"/>
    </source>
</evidence>
<dbReference type="Pfam" id="PF07717">
    <property type="entry name" value="OB_NTP_bind"/>
    <property type="match status" value="1"/>
</dbReference>
<evidence type="ECO:0000256" key="3">
    <source>
        <dbReference type="ARBA" id="ARBA00022801"/>
    </source>
</evidence>
<dbReference type="SMART" id="SM00847">
    <property type="entry name" value="HA2"/>
    <property type="match status" value="1"/>
</dbReference>
<evidence type="ECO:0000256" key="2">
    <source>
        <dbReference type="ARBA" id="ARBA00022741"/>
    </source>
</evidence>
<dbReference type="AlphaFoldDB" id="A0A5C5FRP1"/>
<proteinExistence type="predicted"/>
<dbReference type="FunFam" id="3.40.50.300:FF:000145">
    <property type="entry name" value="probable ATP-dependent RNA helicase DHX40"/>
    <property type="match status" value="1"/>
</dbReference>
<dbReference type="SMART" id="SM00487">
    <property type="entry name" value="DEXDc"/>
    <property type="match status" value="1"/>
</dbReference>
<keyword evidence="3 10" id="KW-0378">Hydrolase</keyword>
<keyword evidence="4" id="KW-0347">Helicase</keyword>
<dbReference type="GO" id="GO:0016787">
    <property type="term" value="F:hydrolase activity"/>
    <property type="evidence" value="ECO:0007669"/>
    <property type="project" value="UniProtKB-KW"/>
</dbReference>
<comment type="caution">
    <text evidence="10">The sequence shown here is derived from an EMBL/GenBank/DDBJ whole genome shotgun (WGS) entry which is preliminary data.</text>
</comment>
<protein>
    <recommendedName>
        <fullName evidence="1">RNA helicase</fullName>
        <ecNumber evidence="1">3.6.4.13</ecNumber>
    </recommendedName>
</protein>
<dbReference type="InterPro" id="IPR007502">
    <property type="entry name" value="Helicase-assoc_dom"/>
</dbReference>
<dbReference type="PROSITE" id="PS51194">
    <property type="entry name" value="HELICASE_CTER"/>
    <property type="match status" value="1"/>
</dbReference>
<name>A0A5C5FRP1_9BASI</name>
<evidence type="ECO:0000256" key="7">
    <source>
        <dbReference type="SAM" id="MobiDB-lite"/>
    </source>
</evidence>
<dbReference type="EC" id="3.6.4.13" evidence="1"/>
<dbReference type="InterPro" id="IPR027417">
    <property type="entry name" value="P-loop_NTPase"/>
</dbReference>
<dbReference type="SMART" id="SM00490">
    <property type="entry name" value="HELICc"/>
    <property type="match status" value="1"/>
</dbReference>
<dbReference type="InterPro" id="IPR011545">
    <property type="entry name" value="DEAD/DEAH_box_helicase_dom"/>
</dbReference>
<dbReference type="OrthoDB" id="10253254at2759"/>
<dbReference type="Pfam" id="PF04408">
    <property type="entry name" value="WHD_HA2"/>
    <property type="match status" value="1"/>
</dbReference>